<evidence type="ECO:0000313" key="2">
    <source>
        <dbReference type="EMBL" id="GAU47371.1"/>
    </source>
</evidence>
<dbReference type="Proteomes" id="UP000242715">
    <property type="component" value="Unassembled WGS sequence"/>
</dbReference>
<dbReference type="InterPro" id="IPR026960">
    <property type="entry name" value="RVT-Znf"/>
</dbReference>
<gene>
    <name evidence="2" type="ORF">TSUD_403740</name>
</gene>
<dbReference type="SUPFAM" id="SSF56672">
    <property type="entry name" value="DNA/RNA polymerases"/>
    <property type="match status" value="1"/>
</dbReference>
<feature type="domain" description="Reverse transcriptase" evidence="1">
    <location>
        <begin position="515"/>
        <end position="775"/>
    </location>
</feature>
<dbReference type="InterPro" id="IPR000477">
    <property type="entry name" value="RT_dom"/>
</dbReference>
<dbReference type="SUPFAM" id="SSF56219">
    <property type="entry name" value="DNase I-like"/>
    <property type="match status" value="1"/>
</dbReference>
<dbReference type="InterPro" id="IPR052343">
    <property type="entry name" value="Retrotransposon-Effector_Assoc"/>
</dbReference>
<evidence type="ECO:0000313" key="3">
    <source>
        <dbReference type="Proteomes" id="UP000242715"/>
    </source>
</evidence>
<dbReference type="Gene3D" id="3.60.10.10">
    <property type="entry name" value="Endonuclease/exonuclease/phosphatase"/>
    <property type="match status" value="1"/>
</dbReference>
<dbReference type="InterPro" id="IPR043502">
    <property type="entry name" value="DNA/RNA_pol_sf"/>
</dbReference>
<accession>A0A2Z6NTA3</accession>
<dbReference type="OrthoDB" id="8197512at2759"/>
<sequence length="1049" mass="117727">MVTNKEGADQEGTSKKKVGGVFRHTLSSLKKVARLPSKDRSEVLKILKKTERRHKVSPKFYRSEGVSTSVGSDVSASSASCTNDWKHWVVMQGSEQVTVEDVMEVKVRKRRQGRRREGAVIEEDNLLEYPGARGLEKRQETRQLVRNQRPFLLCLQETKLQSCDVITGASIWGKTCHDFSFRPSVGTLGGLLTLWDSNEVDMWASESYEHVMWCHGRFLKSGEEFSVANIYAPCDTGAKQELWDSLYTRIQLFGRSRVCVCGDFNVVKSLEERKSVSGSPYAWAIRSLPFGLVCERGRLGTLPFEDAQMLERYPWIKSELKDWHKTHTQNLASRFGSLKDCLAVLDDKGEEDALLEDEIAEIHEITTDIHSLSRLHTSISWQQSRSRWLKEGDANSKYFHSVLASRRRGNAISSLLVGSSIVEGVTSIREAVVAHFASHFKAIRIDRPGVDNLSFKQLNPLEASSLIKPFSLEEVKTTVWDCDSFKSLGPDGINFGLIKDFWNELKGDLLRFIVEFHMNGKFSKGRNATFIALIPKVDSPQRLNDFRPISLVGSLYKILAKVLTNRLRLVVGSVISESQSAFVKGRQILDGILILNEVVDEARRFKKDLMLFIVDFEKAYDSVDWGYLDSVMGRMDFPTLWRKWIRECVCTAKASVLVNGSPTNEFPLERGLRQGDPLSPFLFLLVVEGLHVLMEAMVECNLFTGYSVGTADPVSVSHLQFADDTLLMGTKSWVNVRALRAVLVLFEAMSGLKVNFNKSMLVGVNIPDFWLGEAASALSCRVGRVVSSPLVLLKSVLTSLPVYALSFFKAPSARYGLERGRLCAGGMRGSTWWRELVRIRDGGGEPGGGWFRENIIRKVGDGSDNFFWTDPWVDGTPLNQVVAPLDVAAGLIWHPQVPLKVSILAWCLLRDRLPTKSNLITRGILPAAAHFCVSGCGEAESAHHLFLSCSTYGSLWPLVSSWAGSSLVTTQTLSDHFVQFTSSAGGSRDRRSFMQLLWLVSMWVVWTERNHRLFRGSTNSLSHMLDNVSVWVGPCMTFWCLYCHSRVTL</sequence>
<evidence type="ECO:0000259" key="1">
    <source>
        <dbReference type="PROSITE" id="PS50878"/>
    </source>
</evidence>
<organism evidence="2 3">
    <name type="scientific">Trifolium subterraneum</name>
    <name type="common">Subterranean clover</name>
    <dbReference type="NCBI Taxonomy" id="3900"/>
    <lineage>
        <taxon>Eukaryota</taxon>
        <taxon>Viridiplantae</taxon>
        <taxon>Streptophyta</taxon>
        <taxon>Embryophyta</taxon>
        <taxon>Tracheophyta</taxon>
        <taxon>Spermatophyta</taxon>
        <taxon>Magnoliopsida</taxon>
        <taxon>eudicotyledons</taxon>
        <taxon>Gunneridae</taxon>
        <taxon>Pentapetalae</taxon>
        <taxon>rosids</taxon>
        <taxon>fabids</taxon>
        <taxon>Fabales</taxon>
        <taxon>Fabaceae</taxon>
        <taxon>Papilionoideae</taxon>
        <taxon>50 kb inversion clade</taxon>
        <taxon>NPAAA clade</taxon>
        <taxon>Hologalegina</taxon>
        <taxon>IRL clade</taxon>
        <taxon>Trifolieae</taxon>
        <taxon>Trifolium</taxon>
    </lineage>
</organism>
<dbReference type="AlphaFoldDB" id="A0A2Z6NTA3"/>
<dbReference type="PANTHER" id="PTHR46890">
    <property type="entry name" value="NON-LTR RETROLELEMENT REVERSE TRANSCRIPTASE-LIKE PROTEIN-RELATED"/>
    <property type="match status" value="1"/>
</dbReference>
<dbReference type="CDD" id="cd01650">
    <property type="entry name" value="RT_nLTR_like"/>
    <property type="match status" value="1"/>
</dbReference>
<dbReference type="Pfam" id="PF13966">
    <property type="entry name" value="zf-RVT"/>
    <property type="match status" value="1"/>
</dbReference>
<dbReference type="Pfam" id="PF00078">
    <property type="entry name" value="RVT_1"/>
    <property type="match status" value="1"/>
</dbReference>
<dbReference type="PROSITE" id="PS50878">
    <property type="entry name" value="RT_POL"/>
    <property type="match status" value="1"/>
</dbReference>
<protein>
    <recommendedName>
        <fullName evidence="1">Reverse transcriptase domain-containing protein</fullName>
    </recommendedName>
</protein>
<name>A0A2Z6NTA3_TRISU</name>
<proteinExistence type="predicted"/>
<dbReference type="EMBL" id="DF974307">
    <property type="protein sequence ID" value="GAU47371.1"/>
    <property type="molecule type" value="Genomic_DNA"/>
</dbReference>
<reference evidence="3" key="1">
    <citation type="journal article" date="2017" name="Front. Plant Sci.">
        <title>Climate Clever Clovers: New Paradigm to Reduce the Environmental Footprint of Ruminants by Breeding Low Methanogenic Forages Utilizing Haplotype Variation.</title>
        <authorList>
            <person name="Kaur P."/>
            <person name="Appels R."/>
            <person name="Bayer P.E."/>
            <person name="Keeble-Gagnere G."/>
            <person name="Wang J."/>
            <person name="Hirakawa H."/>
            <person name="Shirasawa K."/>
            <person name="Vercoe P."/>
            <person name="Stefanova K."/>
            <person name="Durmic Z."/>
            <person name="Nichols P."/>
            <person name="Revell C."/>
            <person name="Isobe S.N."/>
            <person name="Edwards D."/>
            <person name="Erskine W."/>
        </authorList>
    </citation>
    <scope>NUCLEOTIDE SEQUENCE [LARGE SCALE GENOMIC DNA]</scope>
    <source>
        <strain evidence="3">cv. Daliak</strain>
    </source>
</reference>
<dbReference type="PANTHER" id="PTHR46890:SF48">
    <property type="entry name" value="RNA-DIRECTED DNA POLYMERASE"/>
    <property type="match status" value="1"/>
</dbReference>
<dbReference type="InterPro" id="IPR036691">
    <property type="entry name" value="Endo/exonu/phosph_ase_sf"/>
</dbReference>
<keyword evidence="3" id="KW-1185">Reference proteome</keyword>